<comment type="caution">
    <text evidence="2">The sequence shown here is derived from an EMBL/GenBank/DDBJ whole genome shotgun (WGS) entry which is preliminary data.</text>
</comment>
<feature type="compositionally biased region" description="Polar residues" evidence="1">
    <location>
        <begin position="80"/>
        <end position="94"/>
    </location>
</feature>
<dbReference type="EMBL" id="BKCJ011467016">
    <property type="protein sequence ID" value="GFD36086.1"/>
    <property type="molecule type" value="Genomic_DNA"/>
</dbReference>
<gene>
    <name evidence="2" type="ORF">Tci_908055</name>
</gene>
<protein>
    <recommendedName>
        <fullName evidence="3">Reverse transcriptase domain-containing protein</fullName>
    </recommendedName>
</protein>
<name>A0A699VRW7_TANCI</name>
<accession>A0A699VRW7</accession>
<feature type="compositionally biased region" description="Basic and acidic residues" evidence="1">
    <location>
        <begin position="68"/>
        <end position="79"/>
    </location>
</feature>
<feature type="non-terminal residue" evidence="2">
    <location>
        <position position="133"/>
    </location>
</feature>
<organism evidence="2">
    <name type="scientific">Tanacetum cinerariifolium</name>
    <name type="common">Dalmatian daisy</name>
    <name type="synonym">Chrysanthemum cinerariifolium</name>
    <dbReference type="NCBI Taxonomy" id="118510"/>
    <lineage>
        <taxon>Eukaryota</taxon>
        <taxon>Viridiplantae</taxon>
        <taxon>Streptophyta</taxon>
        <taxon>Embryophyta</taxon>
        <taxon>Tracheophyta</taxon>
        <taxon>Spermatophyta</taxon>
        <taxon>Magnoliopsida</taxon>
        <taxon>eudicotyledons</taxon>
        <taxon>Gunneridae</taxon>
        <taxon>Pentapetalae</taxon>
        <taxon>asterids</taxon>
        <taxon>campanulids</taxon>
        <taxon>Asterales</taxon>
        <taxon>Asteraceae</taxon>
        <taxon>Asteroideae</taxon>
        <taxon>Anthemideae</taxon>
        <taxon>Anthemidinae</taxon>
        <taxon>Tanacetum</taxon>
    </lineage>
</organism>
<sequence>DFQKKFEQKQDDFQNQMMNFMQNLYNNKPSSSSSLPSNTIPNPKGEAKEITTRSGMSYKEPPNPPPGVDKKTEVTKDTELPSTKDIQPPSVQVQVQDEEPIEIPSVVIPKAKANLLYLSRLAKEKIREKDDIL</sequence>
<feature type="region of interest" description="Disordered" evidence="1">
    <location>
        <begin position="1"/>
        <end position="94"/>
    </location>
</feature>
<evidence type="ECO:0000313" key="2">
    <source>
        <dbReference type="EMBL" id="GFD36086.1"/>
    </source>
</evidence>
<feature type="compositionally biased region" description="Basic and acidic residues" evidence="1">
    <location>
        <begin position="1"/>
        <end position="12"/>
    </location>
</feature>
<proteinExistence type="predicted"/>
<dbReference type="AlphaFoldDB" id="A0A699VRW7"/>
<feature type="compositionally biased region" description="Low complexity" evidence="1">
    <location>
        <begin position="26"/>
        <end position="43"/>
    </location>
</feature>
<evidence type="ECO:0000256" key="1">
    <source>
        <dbReference type="SAM" id="MobiDB-lite"/>
    </source>
</evidence>
<reference evidence="2" key="1">
    <citation type="journal article" date="2019" name="Sci. Rep.">
        <title>Draft genome of Tanacetum cinerariifolium, the natural source of mosquito coil.</title>
        <authorList>
            <person name="Yamashiro T."/>
            <person name="Shiraishi A."/>
            <person name="Satake H."/>
            <person name="Nakayama K."/>
        </authorList>
    </citation>
    <scope>NUCLEOTIDE SEQUENCE</scope>
</reference>
<feature type="non-terminal residue" evidence="2">
    <location>
        <position position="1"/>
    </location>
</feature>
<evidence type="ECO:0008006" key="3">
    <source>
        <dbReference type="Google" id="ProtNLM"/>
    </source>
</evidence>